<dbReference type="EMBL" id="OCNJ01000005">
    <property type="protein sequence ID" value="SOD96547.1"/>
    <property type="molecule type" value="Genomic_DNA"/>
</dbReference>
<evidence type="ECO:0008006" key="4">
    <source>
        <dbReference type="Google" id="ProtNLM"/>
    </source>
</evidence>
<dbReference type="OrthoDB" id="123525at2"/>
<dbReference type="AlphaFoldDB" id="A0A286GLZ5"/>
<organism evidence="2 3">
    <name type="scientific">Caenispirillum bisanense</name>
    <dbReference type="NCBI Taxonomy" id="414052"/>
    <lineage>
        <taxon>Bacteria</taxon>
        <taxon>Pseudomonadati</taxon>
        <taxon>Pseudomonadota</taxon>
        <taxon>Alphaproteobacteria</taxon>
        <taxon>Rhodospirillales</taxon>
        <taxon>Novispirillaceae</taxon>
        <taxon>Caenispirillum</taxon>
    </lineage>
</organism>
<dbReference type="Proteomes" id="UP000219621">
    <property type="component" value="Unassembled WGS sequence"/>
</dbReference>
<feature type="region of interest" description="Disordered" evidence="1">
    <location>
        <begin position="279"/>
        <end position="302"/>
    </location>
</feature>
<keyword evidence="3" id="KW-1185">Reference proteome</keyword>
<evidence type="ECO:0000313" key="2">
    <source>
        <dbReference type="EMBL" id="SOD96547.1"/>
    </source>
</evidence>
<evidence type="ECO:0000256" key="1">
    <source>
        <dbReference type="SAM" id="MobiDB-lite"/>
    </source>
</evidence>
<accession>A0A286GLZ5</accession>
<sequence length="302" mass="33432">MTDTAIAKTFAPLTEEERSRSAANDNAGREELLTTVPPDAPQPDFNLRGFKVALVSDYQNLDGSLSNYVVRYHKIDANGTEVLDEKGKPRKTFRPWSVLRQADGTLTWTQKGVNAPRQVHNVLAVKNATHVAVVEGEQCVERMRVFTSEWVPTTWQGGANSVGRTDWSTLRGKTVIGFADLDDAGQSAMQTVSEHCLAAGVARFGRVRIERIAQFTVKDGKLVPREGQVAKGFDVGDLAAEGMTWNMLVEHLGEENLVEWDQPPEDAGIPEDYDLEDGRLSRFVPTPNCRATSSVRSARHRR</sequence>
<evidence type="ECO:0000313" key="3">
    <source>
        <dbReference type="Proteomes" id="UP000219621"/>
    </source>
</evidence>
<gene>
    <name evidence="2" type="ORF">SAMN05421508_105408</name>
</gene>
<name>A0A286GLZ5_9PROT</name>
<dbReference type="RefSeq" id="WP_097279766.1">
    <property type="nucleotide sequence ID" value="NZ_OCNJ01000005.1"/>
</dbReference>
<protein>
    <recommendedName>
        <fullName evidence="4">Toprim domain-containing protein</fullName>
    </recommendedName>
</protein>
<reference evidence="2 3" key="1">
    <citation type="submission" date="2017-09" db="EMBL/GenBank/DDBJ databases">
        <authorList>
            <person name="Ehlers B."/>
            <person name="Leendertz F.H."/>
        </authorList>
    </citation>
    <scope>NUCLEOTIDE SEQUENCE [LARGE SCALE GENOMIC DNA]</scope>
    <source>
        <strain evidence="2 3">USBA 140</strain>
    </source>
</reference>
<proteinExistence type="predicted"/>